<organism evidence="1 2">
    <name type="scientific">Bifidobacterium adolescentis L2-32</name>
    <dbReference type="NCBI Taxonomy" id="411481"/>
    <lineage>
        <taxon>Bacteria</taxon>
        <taxon>Bacillati</taxon>
        <taxon>Actinomycetota</taxon>
        <taxon>Actinomycetes</taxon>
        <taxon>Bifidobacteriales</taxon>
        <taxon>Bifidobacteriaceae</taxon>
        <taxon>Bifidobacterium</taxon>
    </lineage>
</organism>
<name>A7A3H1_BIFAD</name>
<reference evidence="1 2" key="2">
    <citation type="submission" date="2007-05" db="EMBL/GenBank/DDBJ databases">
        <title>Draft genome sequence of Bifidobacterium adolescentis (L2-32).</title>
        <authorList>
            <person name="Sudarsanam P."/>
            <person name="Ley R."/>
            <person name="Guruge J."/>
            <person name="Turnbaugh P.J."/>
            <person name="Mahowald M."/>
            <person name="Liep D."/>
            <person name="Gordon J."/>
        </authorList>
    </citation>
    <scope>NUCLEOTIDE SEQUENCE [LARGE SCALE GENOMIC DNA]</scope>
    <source>
        <strain evidence="1 2">L2-32</strain>
    </source>
</reference>
<evidence type="ECO:0000313" key="1">
    <source>
        <dbReference type="EMBL" id="EDN83454.1"/>
    </source>
</evidence>
<sequence>MLIAATQTHRGGVRFLLKCTRASSRCGEVRAWCNMARASAWRYVTQLPQGRNAARVSGLFRVRGGFSISSPIRSPQ</sequence>
<gene>
    <name evidence="1" type="ORF">BIFADO_00361</name>
</gene>
<evidence type="ECO:0000313" key="2">
    <source>
        <dbReference type="Proteomes" id="UP000003773"/>
    </source>
</evidence>
<reference evidence="1 2" key="1">
    <citation type="submission" date="2007-04" db="EMBL/GenBank/DDBJ databases">
        <authorList>
            <person name="Fulton L."/>
            <person name="Clifton S."/>
            <person name="Fulton B."/>
            <person name="Xu J."/>
            <person name="Minx P."/>
            <person name="Pepin K.H."/>
            <person name="Johnson M."/>
            <person name="Thiruvilangam P."/>
            <person name="Bhonagiri V."/>
            <person name="Nash W.E."/>
            <person name="Mardis E.R."/>
            <person name="Wilson R.K."/>
        </authorList>
    </citation>
    <scope>NUCLEOTIDE SEQUENCE [LARGE SCALE GENOMIC DNA]</scope>
    <source>
        <strain evidence="1 2">L2-32</strain>
    </source>
</reference>
<dbReference type="HOGENOM" id="CLU_2647221_0_0_11"/>
<proteinExistence type="predicted"/>
<protein>
    <submittedName>
        <fullName evidence="1">Uncharacterized protein</fullName>
    </submittedName>
</protein>
<dbReference type="AlphaFoldDB" id="A7A3H1"/>
<dbReference type="Proteomes" id="UP000003773">
    <property type="component" value="Unassembled WGS sequence"/>
</dbReference>
<dbReference type="EMBL" id="AAXD02000018">
    <property type="protein sequence ID" value="EDN83454.1"/>
    <property type="molecule type" value="Genomic_DNA"/>
</dbReference>
<comment type="caution">
    <text evidence="1">The sequence shown here is derived from an EMBL/GenBank/DDBJ whole genome shotgun (WGS) entry which is preliminary data.</text>
</comment>
<accession>A7A3H1</accession>